<keyword evidence="3" id="KW-1185">Reference proteome</keyword>
<gene>
    <name evidence="2" type="ORF">PCOR1329_LOCUS16192</name>
</gene>
<sequence>VQCPEQAGTVASDSSLARSPGPGAKPSNEAQILCGNITERGPQAANYCRTIGYQCRIIALAETHVDVEGLSELRGKLAMDGWKLAATPALPTHKSDMGAHGGEWVFPRRGAAATTFEGCRERRPETRQRQPFVGCSPGILHTKSGNIATVAAYIRPGLRDKGANVDILMSIATFVDMFADPWVILADWNYEPPRWADEPWLIRWIGAVATDPSCAATCDMGNGSTATVTSDSAPVGDAPFSAPSADWGKAVGIAVTCPKFEGHLAGIKEGMDHIFHARAPRAAKQVNAACAHWVAVKEIAFLETHNAPTEDWAKHQGRAQGYKTARQVTKATPVRTCLKDPEAGWWKHISTPIIRYTALVINDKGIRVQGKLRKSIQAKLSQLDSDDFHWGHFGSMVDPVEVGEWKLQVASLDFCDEGGLHHICATSER</sequence>
<evidence type="ECO:0000256" key="1">
    <source>
        <dbReference type="SAM" id="MobiDB-lite"/>
    </source>
</evidence>
<accession>A0ABN9R222</accession>
<feature type="non-terminal residue" evidence="2">
    <location>
        <position position="1"/>
    </location>
</feature>
<proteinExistence type="predicted"/>
<evidence type="ECO:0000313" key="3">
    <source>
        <dbReference type="Proteomes" id="UP001189429"/>
    </source>
</evidence>
<feature type="region of interest" description="Disordered" evidence="1">
    <location>
        <begin position="1"/>
        <end position="27"/>
    </location>
</feature>
<protein>
    <recommendedName>
        <fullName evidence="4">Subtilisin</fullName>
    </recommendedName>
</protein>
<dbReference type="Proteomes" id="UP001189429">
    <property type="component" value="Unassembled WGS sequence"/>
</dbReference>
<evidence type="ECO:0008006" key="4">
    <source>
        <dbReference type="Google" id="ProtNLM"/>
    </source>
</evidence>
<organism evidence="2 3">
    <name type="scientific">Prorocentrum cordatum</name>
    <dbReference type="NCBI Taxonomy" id="2364126"/>
    <lineage>
        <taxon>Eukaryota</taxon>
        <taxon>Sar</taxon>
        <taxon>Alveolata</taxon>
        <taxon>Dinophyceae</taxon>
        <taxon>Prorocentrales</taxon>
        <taxon>Prorocentraceae</taxon>
        <taxon>Prorocentrum</taxon>
    </lineage>
</organism>
<dbReference type="EMBL" id="CAUYUJ010004947">
    <property type="protein sequence ID" value="CAK0811657.1"/>
    <property type="molecule type" value="Genomic_DNA"/>
</dbReference>
<evidence type="ECO:0000313" key="2">
    <source>
        <dbReference type="EMBL" id="CAK0811657.1"/>
    </source>
</evidence>
<comment type="caution">
    <text evidence="2">The sequence shown here is derived from an EMBL/GenBank/DDBJ whole genome shotgun (WGS) entry which is preliminary data.</text>
</comment>
<name>A0ABN9R222_9DINO</name>
<reference evidence="2" key="1">
    <citation type="submission" date="2023-10" db="EMBL/GenBank/DDBJ databases">
        <authorList>
            <person name="Chen Y."/>
            <person name="Shah S."/>
            <person name="Dougan E. K."/>
            <person name="Thang M."/>
            <person name="Chan C."/>
        </authorList>
    </citation>
    <scope>NUCLEOTIDE SEQUENCE [LARGE SCALE GENOMIC DNA]</scope>
</reference>